<evidence type="ECO:0000256" key="6">
    <source>
        <dbReference type="SAM" id="SignalP"/>
    </source>
</evidence>
<dbReference type="InterPro" id="IPR028871">
    <property type="entry name" value="BlueCu_1_BS"/>
</dbReference>
<reference evidence="9" key="1">
    <citation type="submission" date="2016-10" db="EMBL/GenBank/DDBJ databases">
        <authorList>
            <person name="Varghese N."/>
            <person name="Submissions S."/>
        </authorList>
    </citation>
    <scope>NUCLEOTIDE SEQUENCE [LARGE SCALE GENOMIC DNA]</scope>
    <source>
        <strain evidence="9">DSM 44268</strain>
    </source>
</reference>
<accession>A0A1G7I688</accession>
<keyword evidence="4" id="KW-0186">Copper</keyword>
<keyword evidence="9" id="KW-1185">Reference proteome</keyword>
<dbReference type="InterPro" id="IPR000923">
    <property type="entry name" value="BlueCu_1"/>
</dbReference>
<dbReference type="InterPro" id="IPR033138">
    <property type="entry name" value="Cu_oxidase_CS"/>
</dbReference>
<protein>
    <submittedName>
        <fullName evidence="8">Plastocyanin</fullName>
    </submittedName>
</protein>
<dbReference type="STRING" id="1550231.SAMN05660662_1023"/>
<dbReference type="AlphaFoldDB" id="A0A1G7I688"/>
<sequence length="162" mass="16127">MTQPLRTTALTRPTARLGATVLLAGLLTLTGCGSSDEDSGTPAASSSETSSSSAPSSSAGGSPSAPAETGTTAATASLVDFDIELSGTEMAAGEYEFEVTNDGGASHDLVVERDGEDVAATEVLSPGGGETLAVTLEPGEYVFYCSVGGHRSMGMEITVTVA</sequence>
<gene>
    <name evidence="8" type="ORF">SAMN05660662_1023</name>
</gene>
<dbReference type="PROSITE" id="PS00079">
    <property type="entry name" value="MULTICOPPER_OXIDASE1"/>
    <property type="match status" value="1"/>
</dbReference>
<evidence type="ECO:0000256" key="4">
    <source>
        <dbReference type="ARBA" id="ARBA00023008"/>
    </source>
</evidence>
<evidence type="ECO:0000313" key="8">
    <source>
        <dbReference type="EMBL" id="SDF08148.1"/>
    </source>
</evidence>
<feature type="chain" id="PRO_5039189660" evidence="6">
    <location>
        <begin position="25"/>
        <end position="162"/>
    </location>
</feature>
<evidence type="ECO:0000313" key="9">
    <source>
        <dbReference type="Proteomes" id="UP000199406"/>
    </source>
</evidence>
<proteinExistence type="predicted"/>
<feature type="domain" description="Blue (type 1) copper" evidence="7">
    <location>
        <begin position="89"/>
        <end position="161"/>
    </location>
</feature>
<keyword evidence="3" id="KW-0249">Electron transport</keyword>
<evidence type="ECO:0000256" key="1">
    <source>
        <dbReference type="ARBA" id="ARBA00022448"/>
    </source>
</evidence>
<dbReference type="Gene3D" id="2.60.40.420">
    <property type="entry name" value="Cupredoxins - blue copper proteins"/>
    <property type="match status" value="1"/>
</dbReference>
<evidence type="ECO:0000256" key="3">
    <source>
        <dbReference type="ARBA" id="ARBA00022982"/>
    </source>
</evidence>
<feature type="region of interest" description="Disordered" evidence="5">
    <location>
        <begin position="34"/>
        <end position="72"/>
    </location>
</feature>
<feature type="compositionally biased region" description="Low complexity" evidence="5">
    <location>
        <begin position="40"/>
        <end position="72"/>
    </location>
</feature>
<evidence type="ECO:0000256" key="2">
    <source>
        <dbReference type="ARBA" id="ARBA00022723"/>
    </source>
</evidence>
<dbReference type="PROSITE" id="PS00196">
    <property type="entry name" value="COPPER_BLUE"/>
    <property type="match status" value="1"/>
</dbReference>
<dbReference type="EMBL" id="FNBT01000001">
    <property type="protein sequence ID" value="SDF08148.1"/>
    <property type="molecule type" value="Genomic_DNA"/>
</dbReference>
<dbReference type="RefSeq" id="WP_091763946.1">
    <property type="nucleotide sequence ID" value="NZ_FNBT01000001.1"/>
</dbReference>
<dbReference type="OrthoDB" id="345021at2"/>
<dbReference type="GO" id="GO:0005507">
    <property type="term" value="F:copper ion binding"/>
    <property type="evidence" value="ECO:0007669"/>
    <property type="project" value="InterPro"/>
</dbReference>
<evidence type="ECO:0000256" key="5">
    <source>
        <dbReference type="SAM" id="MobiDB-lite"/>
    </source>
</evidence>
<dbReference type="SUPFAM" id="SSF49503">
    <property type="entry name" value="Cupredoxins"/>
    <property type="match status" value="1"/>
</dbReference>
<keyword evidence="2" id="KW-0479">Metal-binding</keyword>
<dbReference type="Proteomes" id="UP000199406">
    <property type="component" value="Unassembled WGS sequence"/>
</dbReference>
<keyword evidence="6" id="KW-0732">Signal</keyword>
<dbReference type="Pfam" id="PF00127">
    <property type="entry name" value="Copper-bind"/>
    <property type="match status" value="1"/>
</dbReference>
<dbReference type="GO" id="GO:0009055">
    <property type="term" value="F:electron transfer activity"/>
    <property type="evidence" value="ECO:0007669"/>
    <property type="project" value="InterPro"/>
</dbReference>
<evidence type="ECO:0000259" key="7">
    <source>
        <dbReference type="Pfam" id="PF00127"/>
    </source>
</evidence>
<keyword evidence="1" id="KW-0813">Transport</keyword>
<name>A0A1G7I688_9ACTN</name>
<dbReference type="InterPro" id="IPR008972">
    <property type="entry name" value="Cupredoxin"/>
</dbReference>
<organism evidence="8 9">
    <name type="scientific">Blastococcus aurantiacus</name>
    <dbReference type="NCBI Taxonomy" id="1550231"/>
    <lineage>
        <taxon>Bacteria</taxon>
        <taxon>Bacillati</taxon>
        <taxon>Actinomycetota</taxon>
        <taxon>Actinomycetes</taxon>
        <taxon>Geodermatophilales</taxon>
        <taxon>Geodermatophilaceae</taxon>
        <taxon>Blastococcus</taxon>
    </lineage>
</organism>
<dbReference type="PROSITE" id="PS51257">
    <property type="entry name" value="PROKAR_LIPOPROTEIN"/>
    <property type="match status" value="1"/>
</dbReference>
<dbReference type="CDD" id="cd00920">
    <property type="entry name" value="Cupredoxin"/>
    <property type="match status" value="1"/>
</dbReference>
<feature type="signal peptide" evidence="6">
    <location>
        <begin position="1"/>
        <end position="24"/>
    </location>
</feature>